<keyword evidence="4" id="KW-1185">Reference proteome</keyword>
<feature type="transmembrane region" description="Helical" evidence="2">
    <location>
        <begin position="30"/>
        <end position="52"/>
    </location>
</feature>
<keyword evidence="2" id="KW-0472">Membrane</keyword>
<protein>
    <submittedName>
        <fullName evidence="3">Uncharacterized protein</fullName>
    </submittedName>
</protein>
<feature type="transmembrane region" description="Helical" evidence="2">
    <location>
        <begin position="158"/>
        <end position="177"/>
    </location>
</feature>
<name>A0A7W3IZB4_9ACTN</name>
<feature type="transmembrane region" description="Helical" evidence="2">
    <location>
        <begin position="307"/>
        <end position="327"/>
    </location>
</feature>
<dbReference type="RefSeq" id="WP_182538420.1">
    <property type="nucleotide sequence ID" value="NZ_JACGXA010000001.1"/>
</dbReference>
<organism evidence="3 4">
    <name type="scientific">Nocardioides ginsengisegetis</name>
    <dbReference type="NCBI Taxonomy" id="661491"/>
    <lineage>
        <taxon>Bacteria</taxon>
        <taxon>Bacillati</taxon>
        <taxon>Actinomycetota</taxon>
        <taxon>Actinomycetes</taxon>
        <taxon>Propionibacteriales</taxon>
        <taxon>Nocardioidaceae</taxon>
        <taxon>Nocardioides</taxon>
    </lineage>
</organism>
<gene>
    <name evidence="3" type="ORF">FB382_001729</name>
</gene>
<evidence type="ECO:0000256" key="2">
    <source>
        <dbReference type="SAM" id="Phobius"/>
    </source>
</evidence>
<feature type="transmembrane region" description="Helical" evidence="2">
    <location>
        <begin position="402"/>
        <end position="418"/>
    </location>
</feature>
<evidence type="ECO:0000313" key="3">
    <source>
        <dbReference type="EMBL" id="MBA8803438.1"/>
    </source>
</evidence>
<feature type="transmembrane region" description="Helical" evidence="2">
    <location>
        <begin position="377"/>
        <end position="396"/>
    </location>
</feature>
<feature type="transmembrane region" description="Helical" evidence="2">
    <location>
        <begin position="72"/>
        <end position="91"/>
    </location>
</feature>
<proteinExistence type="predicted"/>
<evidence type="ECO:0000256" key="1">
    <source>
        <dbReference type="SAM" id="MobiDB-lite"/>
    </source>
</evidence>
<dbReference type="Proteomes" id="UP000580910">
    <property type="component" value="Unassembled WGS sequence"/>
</dbReference>
<reference evidence="3 4" key="1">
    <citation type="submission" date="2020-07" db="EMBL/GenBank/DDBJ databases">
        <title>Sequencing the genomes of 1000 actinobacteria strains.</title>
        <authorList>
            <person name="Klenk H.-P."/>
        </authorList>
    </citation>
    <scope>NUCLEOTIDE SEQUENCE [LARGE SCALE GENOMIC DNA]</scope>
    <source>
        <strain evidence="3 4">DSM 21349</strain>
    </source>
</reference>
<comment type="caution">
    <text evidence="3">The sequence shown here is derived from an EMBL/GenBank/DDBJ whole genome shotgun (WGS) entry which is preliminary data.</text>
</comment>
<keyword evidence="2" id="KW-1133">Transmembrane helix</keyword>
<feature type="transmembrane region" description="Helical" evidence="2">
    <location>
        <begin position="229"/>
        <end position="248"/>
    </location>
</feature>
<feature type="transmembrane region" description="Helical" evidence="2">
    <location>
        <begin position="197"/>
        <end position="217"/>
    </location>
</feature>
<feature type="region of interest" description="Disordered" evidence="1">
    <location>
        <begin position="1"/>
        <end position="26"/>
    </location>
</feature>
<evidence type="ECO:0000313" key="4">
    <source>
        <dbReference type="Proteomes" id="UP000580910"/>
    </source>
</evidence>
<feature type="transmembrane region" description="Helical" evidence="2">
    <location>
        <begin position="268"/>
        <end position="286"/>
    </location>
</feature>
<feature type="transmembrane region" description="Helical" evidence="2">
    <location>
        <begin position="124"/>
        <end position="146"/>
    </location>
</feature>
<dbReference type="AlphaFoldDB" id="A0A7W3IZB4"/>
<dbReference type="EMBL" id="JACGXA010000001">
    <property type="protein sequence ID" value="MBA8803438.1"/>
    <property type="molecule type" value="Genomic_DNA"/>
</dbReference>
<feature type="transmembrane region" description="Helical" evidence="2">
    <location>
        <begin position="347"/>
        <end position="370"/>
    </location>
</feature>
<feature type="transmembrane region" description="Helical" evidence="2">
    <location>
        <begin position="98"/>
        <end position="118"/>
    </location>
</feature>
<accession>A0A7W3IZB4</accession>
<sequence length="427" mass="44220">MTRQSSPGLVREHDAPPSGQAVGSPPPPRLVVSPLTVALGVVTLVASAGTVLLPDVLSGPDVMIGSARGTALVILVVGLPLLAASAVAAARGSRRGEIVVTGVTAYLLYNAVMFVLATPFNRFFLLYEAMLGLAILSLVTGSLRVWRRAPERVVTPARWVAFYIWVVAALNAAAWLAKVLPALAGSHPTELLDGTGLTTNPVFVQDLAFWLPVMFWLGTGVWRADPRRWALAAAGSVFWVVEALGVAIDQAWGHAADPASSVASDALVPVFLVLALVGIAPAAVLLHRAGPVATSSGTWRPQPHRSVLGWVAALNAVAAVGGAWGLASGSLDLGATIEARLPAGSPVLAAVALALAVALPNTVLAVLALLGDRRTPLAAVVTGVVLVGWIVVELAFIHELSFFHPLYTAIGGLLIWLGRSADVRSVP</sequence>
<keyword evidence="2" id="KW-0812">Transmembrane</keyword>